<dbReference type="EMBL" id="RQEP01000019">
    <property type="protein sequence ID" value="TGJ99611.1"/>
    <property type="molecule type" value="Genomic_DNA"/>
</dbReference>
<proteinExistence type="predicted"/>
<evidence type="ECO:0000313" key="2">
    <source>
        <dbReference type="Proteomes" id="UP000297453"/>
    </source>
</evidence>
<protein>
    <recommendedName>
        <fullName evidence="3">Lipoprotein</fullName>
    </recommendedName>
</protein>
<dbReference type="Proteomes" id="UP000297453">
    <property type="component" value="Unassembled WGS sequence"/>
</dbReference>
<evidence type="ECO:0000313" key="1">
    <source>
        <dbReference type="EMBL" id="TGJ99611.1"/>
    </source>
</evidence>
<evidence type="ECO:0008006" key="3">
    <source>
        <dbReference type="Google" id="ProtNLM"/>
    </source>
</evidence>
<dbReference type="PROSITE" id="PS51257">
    <property type="entry name" value="PROKAR_LIPOPROTEIN"/>
    <property type="match status" value="1"/>
</dbReference>
<sequence length="93" mass="10177">MNNKLLMIIKLSIVGLMFSGCVTMNTEEHFRRFGLERASFDMDCPKDQIQVRVLSELNTGNGQVGVTGCNKKAAYVAAQGAGWVNNSAVPVKR</sequence>
<gene>
    <name evidence="1" type="ORF">EHO59_17365</name>
</gene>
<reference evidence="1" key="1">
    <citation type="journal article" date="2019" name="PLoS Negl. Trop. Dis.">
        <title>Revisiting the worldwide diversity of Leptospira species in the environment.</title>
        <authorList>
            <person name="Vincent A.T."/>
            <person name="Schiettekatte O."/>
            <person name="Bourhy P."/>
            <person name="Veyrier F.J."/>
            <person name="Picardeau M."/>
        </authorList>
    </citation>
    <scope>NUCLEOTIDE SEQUENCE [LARGE SCALE GENOMIC DNA]</scope>
    <source>
        <strain evidence="1">SSS9</strain>
    </source>
</reference>
<keyword evidence="2" id="KW-1185">Reference proteome</keyword>
<dbReference type="AlphaFoldDB" id="A0A4R9FLR8"/>
<name>A0A4R9FLR8_9LEPT</name>
<organism evidence="1 2">
    <name type="scientific">Leptospira semungkisensis</name>
    <dbReference type="NCBI Taxonomy" id="2484985"/>
    <lineage>
        <taxon>Bacteria</taxon>
        <taxon>Pseudomonadati</taxon>
        <taxon>Spirochaetota</taxon>
        <taxon>Spirochaetia</taxon>
        <taxon>Leptospirales</taxon>
        <taxon>Leptospiraceae</taxon>
        <taxon>Leptospira</taxon>
    </lineage>
</organism>
<accession>A0A4R9FLR8</accession>
<dbReference type="RefSeq" id="WP_135589703.1">
    <property type="nucleotide sequence ID" value="NZ_RQEP01000019.1"/>
</dbReference>
<comment type="caution">
    <text evidence="1">The sequence shown here is derived from an EMBL/GenBank/DDBJ whole genome shotgun (WGS) entry which is preliminary data.</text>
</comment>
<dbReference type="OrthoDB" id="5514879at2"/>